<accession>A0A3M2JC28</accession>
<feature type="transmembrane region" description="Helical" evidence="1">
    <location>
        <begin position="47"/>
        <end position="69"/>
    </location>
</feature>
<organism evidence="2 3">
    <name type="scientific">Cellulomonas triticagri</name>
    <dbReference type="NCBI Taxonomy" id="2483352"/>
    <lineage>
        <taxon>Bacteria</taxon>
        <taxon>Bacillati</taxon>
        <taxon>Actinomycetota</taxon>
        <taxon>Actinomycetes</taxon>
        <taxon>Micrococcales</taxon>
        <taxon>Cellulomonadaceae</taxon>
        <taxon>Cellulomonas</taxon>
    </lineage>
</organism>
<feature type="transmembrane region" description="Helical" evidence="1">
    <location>
        <begin position="14"/>
        <end position="35"/>
    </location>
</feature>
<gene>
    <name evidence="2" type="ORF">EBM89_10435</name>
</gene>
<keyword evidence="1" id="KW-0472">Membrane</keyword>
<evidence type="ECO:0000313" key="3">
    <source>
        <dbReference type="Proteomes" id="UP000269289"/>
    </source>
</evidence>
<dbReference type="Proteomes" id="UP000269289">
    <property type="component" value="Unassembled WGS sequence"/>
</dbReference>
<evidence type="ECO:0000256" key="1">
    <source>
        <dbReference type="SAM" id="Phobius"/>
    </source>
</evidence>
<sequence>MSALEVTPSMPGPLWSLLFCLAFLALVAVLVLICDHLSRPSTQGRQWLVLLGTGLFACVWVALLVLAALTSGPEQDTPGVEGLGGAW</sequence>
<dbReference type="RefSeq" id="WP_122149372.1">
    <property type="nucleotide sequence ID" value="NZ_RFFI01000050.1"/>
</dbReference>
<keyword evidence="3" id="KW-1185">Reference proteome</keyword>
<reference evidence="2 3" key="1">
    <citation type="submission" date="2018-10" db="EMBL/GenBank/DDBJ databases">
        <title>Isolation, diversity and antifungal activity of actinobacteria from wheat.</title>
        <authorList>
            <person name="Han C."/>
        </authorList>
    </citation>
    <scope>NUCLEOTIDE SEQUENCE [LARGE SCALE GENOMIC DNA]</scope>
    <source>
        <strain evidence="2 3">NEAU-YY56</strain>
    </source>
</reference>
<keyword evidence="1" id="KW-0812">Transmembrane</keyword>
<proteinExistence type="predicted"/>
<dbReference type="EMBL" id="RFFI01000050">
    <property type="protein sequence ID" value="RMI09390.1"/>
    <property type="molecule type" value="Genomic_DNA"/>
</dbReference>
<evidence type="ECO:0000313" key="2">
    <source>
        <dbReference type="EMBL" id="RMI09390.1"/>
    </source>
</evidence>
<dbReference type="AlphaFoldDB" id="A0A3M2JC28"/>
<name>A0A3M2JC28_9CELL</name>
<keyword evidence="1" id="KW-1133">Transmembrane helix</keyword>
<protein>
    <submittedName>
        <fullName evidence="2">Uncharacterized protein</fullName>
    </submittedName>
</protein>
<comment type="caution">
    <text evidence="2">The sequence shown here is derived from an EMBL/GenBank/DDBJ whole genome shotgun (WGS) entry which is preliminary data.</text>
</comment>